<comment type="similarity">
    <text evidence="2">Belongs to the bacterial solute-binding protein 2 family.</text>
</comment>
<evidence type="ECO:0000259" key="5">
    <source>
        <dbReference type="Pfam" id="PF13407"/>
    </source>
</evidence>
<evidence type="ECO:0000256" key="2">
    <source>
        <dbReference type="ARBA" id="ARBA00007639"/>
    </source>
</evidence>
<feature type="signal peptide" evidence="4">
    <location>
        <begin position="1"/>
        <end position="23"/>
    </location>
</feature>
<evidence type="ECO:0000256" key="4">
    <source>
        <dbReference type="SAM" id="SignalP"/>
    </source>
</evidence>
<keyword evidence="3 4" id="KW-0732">Signal</keyword>
<name>A0A285CQZ9_9BACI</name>
<dbReference type="AlphaFoldDB" id="A0A285CQZ9"/>
<dbReference type="InterPro" id="IPR028082">
    <property type="entry name" value="Peripla_BP_I"/>
</dbReference>
<dbReference type="GO" id="GO:0030313">
    <property type="term" value="C:cell envelope"/>
    <property type="evidence" value="ECO:0007669"/>
    <property type="project" value="UniProtKB-SubCell"/>
</dbReference>
<dbReference type="OrthoDB" id="9814427at2"/>
<dbReference type="PANTHER" id="PTHR46847">
    <property type="entry name" value="D-ALLOSE-BINDING PERIPLASMIC PROTEIN-RELATED"/>
    <property type="match status" value="1"/>
</dbReference>
<dbReference type="SUPFAM" id="SSF53822">
    <property type="entry name" value="Periplasmic binding protein-like I"/>
    <property type="match status" value="1"/>
</dbReference>
<dbReference type="GO" id="GO:0030246">
    <property type="term" value="F:carbohydrate binding"/>
    <property type="evidence" value="ECO:0007669"/>
    <property type="project" value="UniProtKB-ARBA"/>
</dbReference>
<dbReference type="Proteomes" id="UP000219546">
    <property type="component" value="Unassembled WGS sequence"/>
</dbReference>
<evidence type="ECO:0000313" key="7">
    <source>
        <dbReference type="Proteomes" id="UP000219546"/>
    </source>
</evidence>
<feature type="domain" description="Periplasmic binding protein" evidence="5">
    <location>
        <begin position="34"/>
        <end position="284"/>
    </location>
</feature>
<evidence type="ECO:0000313" key="6">
    <source>
        <dbReference type="EMBL" id="SNX69496.1"/>
    </source>
</evidence>
<dbReference type="Gene3D" id="3.40.50.2300">
    <property type="match status" value="2"/>
</dbReference>
<evidence type="ECO:0000256" key="3">
    <source>
        <dbReference type="ARBA" id="ARBA00022729"/>
    </source>
</evidence>
<dbReference type="Pfam" id="PF13407">
    <property type="entry name" value="Peripla_BP_4"/>
    <property type="match status" value="1"/>
</dbReference>
<reference evidence="6 7" key="1">
    <citation type="submission" date="2017-08" db="EMBL/GenBank/DDBJ databases">
        <authorList>
            <person name="de Groot N.N."/>
        </authorList>
    </citation>
    <scope>NUCLEOTIDE SEQUENCE [LARGE SCALE GENOMIC DNA]</scope>
    <source>
        <strain evidence="6 7">JC228</strain>
    </source>
</reference>
<dbReference type="EMBL" id="OAOP01000003">
    <property type="protein sequence ID" value="SNX69496.1"/>
    <property type="molecule type" value="Genomic_DNA"/>
</dbReference>
<evidence type="ECO:0000256" key="1">
    <source>
        <dbReference type="ARBA" id="ARBA00004196"/>
    </source>
</evidence>
<proteinExistence type="inferred from homology"/>
<comment type="subcellular location">
    <subcellularLocation>
        <location evidence="1">Cell envelope</location>
    </subcellularLocation>
</comment>
<dbReference type="InterPro" id="IPR025997">
    <property type="entry name" value="SBP_2_dom"/>
</dbReference>
<organism evidence="6 7">
    <name type="scientific">Bacillus oleivorans</name>
    <dbReference type="NCBI Taxonomy" id="1448271"/>
    <lineage>
        <taxon>Bacteria</taxon>
        <taxon>Bacillati</taxon>
        <taxon>Bacillota</taxon>
        <taxon>Bacilli</taxon>
        <taxon>Bacillales</taxon>
        <taxon>Bacillaceae</taxon>
        <taxon>Bacillus</taxon>
    </lineage>
</organism>
<gene>
    <name evidence="6" type="ORF">SAMN05877753_10382</name>
</gene>
<dbReference type="RefSeq" id="WP_097158028.1">
    <property type="nucleotide sequence ID" value="NZ_JBEPMQ010000002.1"/>
</dbReference>
<dbReference type="PROSITE" id="PS51257">
    <property type="entry name" value="PROKAR_LIPOPROTEIN"/>
    <property type="match status" value="1"/>
</dbReference>
<sequence length="316" mass="33066">MKKILVLALALMIALLGACSSQSGGSSDDGITIGASLLTASHPFQVAIKEAIEAEAGKQDVKVDIAIADQDLNRQISSIEDFINKQVDAIIVTPVDSDGIKGALIKAKDAGIPVVTVDIKANGVEVDSHIATDNYTGGMIAAEAMAKYMGGEGEVGLITYPEVQSVRDRIDGFKANAANHPGMEIVTELPGRTREEAKSASEDMLTAQPNLKGIFGFGDDMAIAATAAITERGADAVVIGFDGLEEALKSVDEDNAFKAVVVQFPDKMGEVAVQNAVKLANGEEVEKEVPITPGLYVHSEGFVDVTVDNGKVTIPE</sequence>
<keyword evidence="7" id="KW-1185">Reference proteome</keyword>
<protein>
    <submittedName>
        <fullName evidence="6">Monosaccharide ABC transporter substrate-binding protein (CUT2 family)</fullName>
    </submittedName>
</protein>
<accession>A0A285CQZ9</accession>
<dbReference type="PANTHER" id="PTHR46847:SF1">
    <property type="entry name" value="D-ALLOSE-BINDING PERIPLASMIC PROTEIN-RELATED"/>
    <property type="match status" value="1"/>
</dbReference>
<feature type="chain" id="PRO_5039617838" evidence="4">
    <location>
        <begin position="24"/>
        <end position="316"/>
    </location>
</feature>